<dbReference type="Proteomes" id="UP000567179">
    <property type="component" value="Unassembled WGS sequence"/>
</dbReference>
<evidence type="ECO:0000313" key="4">
    <source>
        <dbReference type="Proteomes" id="UP000567179"/>
    </source>
</evidence>
<comment type="caution">
    <text evidence="3">The sequence shown here is derived from an EMBL/GenBank/DDBJ whole genome shotgun (WGS) entry which is preliminary data.</text>
</comment>
<dbReference type="InterPro" id="IPR045339">
    <property type="entry name" value="DUF6534"/>
</dbReference>
<accession>A0A8H5F0R3</accession>
<feature type="transmembrane region" description="Helical" evidence="1">
    <location>
        <begin position="12"/>
        <end position="34"/>
    </location>
</feature>
<feature type="domain" description="DUF6534" evidence="2">
    <location>
        <begin position="181"/>
        <end position="268"/>
    </location>
</feature>
<keyword evidence="1" id="KW-1133">Transmembrane helix</keyword>
<keyword evidence="1" id="KW-0812">Transmembrane</keyword>
<organism evidence="3 4">
    <name type="scientific">Psilocybe cf. subviscida</name>
    <dbReference type="NCBI Taxonomy" id="2480587"/>
    <lineage>
        <taxon>Eukaryota</taxon>
        <taxon>Fungi</taxon>
        <taxon>Dikarya</taxon>
        <taxon>Basidiomycota</taxon>
        <taxon>Agaricomycotina</taxon>
        <taxon>Agaricomycetes</taxon>
        <taxon>Agaricomycetidae</taxon>
        <taxon>Agaricales</taxon>
        <taxon>Agaricineae</taxon>
        <taxon>Strophariaceae</taxon>
        <taxon>Psilocybe</taxon>
    </lineage>
</organism>
<feature type="transmembrane region" description="Helical" evidence="1">
    <location>
        <begin position="176"/>
        <end position="196"/>
    </location>
</feature>
<evidence type="ECO:0000256" key="1">
    <source>
        <dbReference type="SAM" id="Phobius"/>
    </source>
</evidence>
<dbReference type="AlphaFoldDB" id="A0A8H5F0R3"/>
<feature type="transmembrane region" description="Helical" evidence="1">
    <location>
        <begin position="136"/>
        <end position="156"/>
    </location>
</feature>
<evidence type="ECO:0000313" key="3">
    <source>
        <dbReference type="EMBL" id="KAF5319615.1"/>
    </source>
</evidence>
<reference evidence="3 4" key="1">
    <citation type="journal article" date="2020" name="ISME J.">
        <title>Uncovering the hidden diversity of litter-decomposition mechanisms in mushroom-forming fungi.</title>
        <authorList>
            <person name="Floudas D."/>
            <person name="Bentzer J."/>
            <person name="Ahren D."/>
            <person name="Johansson T."/>
            <person name="Persson P."/>
            <person name="Tunlid A."/>
        </authorList>
    </citation>
    <scope>NUCLEOTIDE SEQUENCE [LARGE SCALE GENOMIC DNA]</scope>
    <source>
        <strain evidence="3 4">CBS 101986</strain>
    </source>
</reference>
<sequence>MASPLAPTFGVWLVTIWIQALLQGCGMLQVWLYFHWYKNDSWKIKAMASATSNVLHLSMLIRIQVVALLVTETFQCIVNFQVTYVYLIDGFGNLPGLFLIHWQDSAQLFAMYLSAFIVQMYFGYCIYTLDRKNKILAGIIFSLALTQIGAGLAQTISTVGLASFTQLGSTKAITTVEAAAAFLCDIVITVSLVRSLGNRKTGARPTNTLLDTLMINAINRGVLTAACALCNLILFLALPGTFYFFIGLTASGKLYMNSALATLNTRKYVYSKAHGAGSAWGGFEMGNMQAHSAESGETNGSVRVIVTKESETVTESTSDDKKSTFIDGML</sequence>
<feature type="transmembrane region" description="Helical" evidence="1">
    <location>
        <begin position="108"/>
        <end position="129"/>
    </location>
</feature>
<protein>
    <recommendedName>
        <fullName evidence="2">DUF6534 domain-containing protein</fullName>
    </recommendedName>
</protein>
<keyword evidence="1" id="KW-0472">Membrane</keyword>
<feature type="transmembrane region" description="Helical" evidence="1">
    <location>
        <begin position="217"/>
        <end position="236"/>
    </location>
</feature>
<name>A0A8H5F0R3_9AGAR</name>
<proteinExistence type="predicted"/>
<dbReference type="OrthoDB" id="3053610at2759"/>
<keyword evidence="4" id="KW-1185">Reference proteome</keyword>
<dbReference type="PANTHER" id="PTHR40465">
    <property type="entry name" value="CHROMOSOME 1, WHOLE GENOME SHOTGUN SEQUENCE"/>
    <property type="match status" value="1"/>
</dbReference>
<dbReference type="Pfam" id="PF20152">
    <property type="entry name" value="DUF6534"/>
    <property type="match status" value="1"/>
</dbReference>
<feature type="transmembrane region" description="Helical" evidence="1">
    <location>
        <begin position="242"/>
        <end position="263"/>
    </location>
</feature>
<evidence type="ECO:0000259" key="2">
    <source>
        <dbReference type="Pfam" id="PF20152"/>
    </source>
</evidence>
<gene>
    <name evidence="3" type="ORF">D9619_008563</name>
</gene>
<dbReference type="EMBL" id="JAACJJ010000029">
    <property type="protein sequence ID" value="KAF5319615.1"/>
    <property type="molecule type" value="Genomic_DNA"/>
</dbReference>
<dbReference type="PANTHER" id="PTHR40465:SF1">
    <property type="entry name" value="DUF6534 DOMAIN-CONTAINING PROTEIN"/>
    <property type="match status" value="1"/>
</dbReference>